<evidence type="ECO:0000313" key="2">
    <source>
        <dbReference type="EMBL" id="MFC0543381.1"/>
    </source>
</evidence>
<keyword evidence="3" id="KW-1185">Reference proteome</keyword>
<dbReference type="EMBL" id="JBHLUD010000005">
    <property type="protein sequence ID" value="MFC0543381.1"/>
    <property type="molecule type" value="Genomic_DNA"/>
</dbReference>
<dbReference type="RefSeq" id="WP_273940736.1">
    <property type="nucleotide sequence ID" value="NZ_CP097263.1"/>
</dbReference>
<comment type="caution">
    <text evidence="2">The sequence shown here is derived from an EMBL/GenBank/DDBJ whole genome shotgun (WGS) entry which is preliminary data.</text>
</comment>
<name>A0ABV6MSV3_9PSEU</name>
<evidence type="ECO:0000256" key="1">
    <source>
        <dbReference type="SAM" id="MobiDB-lite"/>
    </source>
</evidence>
<reference evidence="2 3" key="1">
    <citation type="submission" date="2024-09" db="EMBL/GenBank/DDBJ databases">
        <authorList>
            <person name="Sun Q."/>
            <person name="Mori K."/>
        </authorList>
    </citation>
    <scope>NUCLEOTIDE SEQUENCE [LARGE SCALE GENOMIC DNA]</scope>
    <source>
        <strain evidence="2 3">TBRC 1432</strain>
    </source>
</reference>
<sequence>MTIDNTTGPFRRAVQAPVRRAAEEFRRLADALDNAAAEVEVLDRGLGPHPAGDLARTLVAQIQAVNGQVDYSTLLRAAADLDLVLVGAAVGQPVSQPLAQPSRLGRRAAPPPPPAAPVVSISPNTLWVEDDQDSRRVRFVWVTGVDAKGQQAECRAWRDETNVRVRPTTIPVVQFQPGGYRMADEQEYRRAAQIIMALRSTGVDVSVMKPLLEFVKRN</sequence>
<evidence type="ECO:0000313" key="3">
    <source>
        <dbReference type="Proteomes" id="UP001589810"/>
    </source>
</evidence>
<dbReference type="Proteomes" id="UP001589810">
    <property type="component" value="Unassembled WGS sequence"/>
</dbReference>
<organism evidence="2 3">
    <name type="scientific">Kutzneria chonburiensis</name>
    <dbReference type="NCBI Taxonomy" id="1483604"/>
    <lineage>
        <taxon>Bacteria</taxon>
        <taxon>Bacillati</taxon>
        <taxon>Actinomycetota</taxon>
        <taxon>Actinomycetes</taxon>
        <taxon>Pseudonocardiales</taxon>
        <taxon>Pseudonocardiaceae</taxon>
        <taxon>Kutzneria</taxon>
    </lineage>
</organism>
<accession>A0ABV6MSV3</accession>
<gene>
    <name evidence="2" type="ORF">ACFFH7_17895</name>
</gene>
<proteinExistence type="predicted"/>
<protein>
    <submittedName>
        <fullName evidence="2">Uncharacterized protein</fullName>
    </submittedName>
</protein>
<feature type="region of interest" description="Disordered" evidence="1">
    <location>
        <begin position="96"/>
        <end position="117"/>
    </location>
</feature>